<evidence type="ECO:0000259" key="1">
    <source>
        <dbReference type="Pfam" id="PF12706"/>
    </source>
</evidence>
<dbReference type="InterPro" id="IPR036866">
    <property type="entry name" value="RibonucZ/Hydroxyglut_hydro"/>
</dbReference>
<dbReference type="PANTHER" id="PTHR46018:SF4">
    <property type="entry name" value="METALLO-HYDROLASE YHFI-RELATED"/>
    <property type="match status" value="1"/>
</dbReference>
<sequence length="256" mass="26957">MRVTVLGCSGSFAGPASPSSSYLVQADADGRTWTIVLDLGSGALGALQRHLSPDDLDAVVLTHLHPDHCVDVCGLYVSRRYRPAGPLPARLPVHGPTGTAERLQLMYHGLEPGGMEGQFVFRVVADAVPLRIGPFTLTPYAVNHPVEAYGYRVEADGAVLAYTGDTDDCDNLTPLLRGADLALTDSAFVDGRDDAVPDIHLSGSRAAAAAVRAGGVGRLVLTHIPAWNDPEVCRAQAASVWPGEVELARAGAVYEL</sequence>
<comment type="caution">
    <text evidence="2">The sequence shown here is derived from an EMBL/GenBank/DDBJ whole genome shotgun (WGS) entry which is preliminary data.</text>
</comment>
<feature type="domain" description="Metallo-beta-lactamase" evidence="1">
    <location>
        <begin position="50"/>
        <end position="224"/>
    </location>
</feature>
<dbReference type="PANTHER" id="PTHR46018">
    <property type="entry name" value="ZINC PHOSPHODIESTERASE ELAC PROTEIN 1"/>
    <property type="match status" value="1"/>
</dbReference>
<dbReference type="Proteomes" id="UP001500945">
    <property type="component" value="Unassembled WGS sequence"/>
</dbReference>
<proteinExistence type="predicted"/>
<dbReference type="CDD" id="cd07716">
    <property type="entry name" value="RNaseZ_short-form-like_MBL-fold"/>
    <property type="match status" value="1"/>
</dbReference>
<dbReference type="Pfam" id="PF12706">
    <property type="entry name" value="Lactamase_B_2"/>
    <property type="match status" value="1"/>
</dbReference>
<dbReference type="Gene3D" id="3.60.15.10">
    <property type="entry name" value="Ribonuclease Z/Hydroxyacylglutathione hydrolase-like"/>
    <property type="match status" value="1"/>
</dbReference>
<protein>
    <submittedName>
        <fullName evidence="2">MBL fold metallo-hydrolase</fullName>
    </submittedName>
</protein>
<accession>A0ABP8KK11</accession>
<dbReference type="InterPro" id="IPR001279">
    <property type="entry name" value="Metallo-B-lactamas"/>
</dbReference>
<keyword evidence="3" id="KW-1185">Reference proteome</keyword>
<reference evidence="3" key="1">
    <citation type="journal article" date="2019" name="Int. J. Syst. Evol. Microbiol.">
        <title>The Global Catalogue of Microorganisms (GCM) 10K type strain sequencing project: providing services to taxonomists for standard genome sequencing and annotation.</title>
        <authorList>
            <consortium name="The Broad Institute Genomics Platform"/>
            <consortium name="The Broad Institute Genome Sequencing Center for Infectious Disease"/>
            <person name="Wu L."/>
            <person name="Ma J."/>
        </authorList>
    </citation>
    <scope>NUCLEOTIDE SEQUENCE [LARGE SCALE GENOMIC DNA]</scope>
    <source>
        <strain evidence="3">JCM 17809</strain>
    </source>
</reference>
<dbReference type="RefSeq" id="WP_345206501.1">
    <property type="nucleotide sequence ID" value="NZ_BAABGM010000015.1"/>
</dbReference>
<evidence type="ECO:0000313" key="2">
    <source>
        <dbReference type="EMBL" id="GAA4408222.1"/>
    </source>
</evidence>
<name>A0ABP8KK11_9MICO</name>
<dbReference type="EMBL" id="BAABGM010000015">
    <property type="protein sequence ID" value="GAA4408222.1"/>
    <property type="molecule type" value="Genomic_DNA"/>
</dbReference>
<evidence type="ECO:0000313" key="3">
    <source>
        <dbReference type="Proteomes" id="UP001500945"/>
    </source>
</evidence>
<organism evidence="2 3">
    <name type="scientific">Fodinibacter luteus</name>
    <dbReference type="NCBI Taxonomy" id="552064"/>
    <lineage>
        <taxon>Bacteria</taxon>
        <taxon>Bacillati</taxon>
        <taxon>Actinomycetota</taxon>
        <taxon>Actinomycetes</taxon>
        <taxon>Micrococcales</taxon>
        <taxon>Intrasporangiaceae</taxon>
        <taxon>Fodinibacter (ex Wang et al. 2009)</taxon>
    </lineage>
</organism>
<dbReference type="SUPFAM" id="SSF56281">
    <property type="entry name" value="Metallo-hydrolase/oxidoreductase"/>
    <property type="match status" value="1"/>
</dbReference>
<gene>
    <name evidence="2" type="ORF">GCM10023168_25260</name>
</gene>